<dbReference type="AlphaFoldDB" id="A0A7J2TGH5"/>
<name>A0A7J2TGH5_ARCFL</name>
<gene>
    <name evidence="1" type="ORF">ENP88_00945</name>
</gene>
<evidence type="ECO:0008006" key="2">
    <source>
        <dbReference type="Google" id="ProtNLM"/>
    </source>
</evidence>
<evidence type="ECO:0000313" key="1">
    <source>
        <dbReference type="EMBL" id="HEH34730.1"/>
    </source>
</evidence>
<protein>
    <recommendedName>
        <fullName evidence="2">DUF2997 domain-containing protein</fullName>
    </recommendedName>
</protein>
<comment type="caution">
    <text evidence="1">The sequence shown here is derived from an EMBL/GenBank/DDBJ whole genome shotgun (WGS) entry which is preliminary data.</text>
</comment>
<proteinExistence type="predicted"/>
<reference evidence="1" key="1">
    <citation type="journal article" date="2020" name="mSystems">
        <title>Genome- and Community-Level Interaction Insights into Carbon Utilization and Element Cycling Functions of Hydrothermarchaeota in Hydrothermal Sediment.</title>
        <authorList>
            <person name="Zhou Z."/>
            <person name="Liu Y."/>
            <person name="Xu W."/>
            <person name="Pan J."/>
            <person name="Luo Z.H."/>
            <person name="Li M."/>
        </authorList>
    </citation>
    <scope>NUCLEOTIDE SEQUENCE [LARGE SCALE GENOMIC DNA]</scope>
    <source>
        <strain evidence="1">SpSt-26</strain>
    </source>
</reference>
<sequence>MRIRVMIRDDGVIFDFEGFKGYSCVEEFQKLLRFLNLVGFDVSVGEMRMKSGVADAADLRNRR</sequence>
<accession>A0A7J2TGH5</accession>
<organism evidence="1">
    <name type="scientific">Archaeoglobus fulgidus</name>
    <dbReference type="NCBI Taxonomy" id="2234"/>
    <lineage>
        <taxon>Archaea</taxon>
        <taxon>Methanobacteriati</taxon>
        <taxon>Methanobacteriota</taxon>
        <taxon>Archaeoglobi</taxon>
        <taxon>Archaeoglobales</taxon>
        <taxon>Archaeoglobaceae</taxon>
        <taxon>Archaeoglobus</taxon>
    </lineage>
</organism>
<dbReference type="EMBL" id="DSLA01000019">
    <property type="protein sequence ID" value="HEH34730.1"/>
    <property type="molecule type" value="Genomic_DNA"/>
</dbReference>